<keyword evidence="1" id="KW-1133">Transmembrane helix</keyword>
<dbReference type="AlphaFoldDB" id="A0A061GH89"/>
<organism evidence="2 3">
    <name type="scientific">Theobroma cacao</name>
    <name type="common">Cacao</name>
    <name type="synonym">Cocoa</name>
    <dbReference type="NCBI Taxonomy" id="3641"/>
    <lineage>
        <taxon>Eukaryota</taxon>
        <taxon>Viridiplantae</taxon>
        <taxon>Streptophyta</taxon>
        <taxon>Embryophyta</taxon>
        <taxon>Tracheophyta</taxon>
        <taxon>Spermatophyta</taxon>
        <taxon>Magnoliopsida</taxon>
        <taxon>eudicotyledons</taxon>
        <taxon>Gunneridae</taxon>
        <taxon>Pentapetalae</taxon>
        <taxon>rosids</taxon>
        <taxon>malvids</taxon>
        <taxon>Malvales</taxon>
        <taxon>Malvaceae</taxon>
        <taxon>Byttnerioideae</taxon>
        <taxon>Theobroma</taxon>
    </lineage>
</organism>
<dbReference type="Proteomes" id="UP000026915">
    <property type="component" value="Chromosome 9"/>
</dbReference>
<gene>
    <name evidence="2" type="ORF">TCM_036806</name>
</gene>
<reference evidence="2 3" key="1">
    <citation type="journal article" date="2013" name="Genome Biol.">
        <title>The genome sequence of the most widely cultivated cacao type and its use to identify candidate genes regulating pod color.</title>
        <authorList>
            <person name="Motamayor J.C."/>
            <person name="Mockaitis K."/>
            <person name="Schmutz J."/>
            <person name="Haiminen N."/>
            <person name="Iii D.L."/>
            <person name="Cornejo O."/>
            <person name="Findley S.D."/>
            <person name="Zheng P."/>
            <person name="Utro F."/>
            <person name="Royaert S."/>
            <person name="Saski C."/>
            <person name="Jenkins J."/>
            <person name="Podicheti R."/>
            <person name="Zhao M."/>
            <person name="Scheffler B.E."/>
            <person name="Stack J.C."/>
            <person name="Feltus F.A."/>
            <person name="Mustiga G.M."/>
            <person name="Amores F."/>
            <person name="Phillips W."/>
            <person name="Marelli J.P."/>
            <person name="May G.D."/>
            <person name="Shapiro H."/>
            <person name="Ma J."/>
            <person name="Bustamante C.D."/>
            <person name="Schnell R.J."/>
            <person name="Main D."/>
            <person name="Gilbert D."/>
            <person name="Parida L."/>
            <person name="Kuhn D.N."/>
        </authorList>
    </citation>
    <scope>NUCLEOTIDE SEQUENCE [LARGE SCALE GENOMIC DNA]</scope>
    <source>
        <strain evidence="3">cv. Matina 1-6</strain>
    </source>
</reference>
<keyword evidence="1" id="KW-0812">Transmembrane</keyword>
<proteinExistence type="predicted"/>
<name>A0A061GH89_THECC</name>
<dbReference type="Gramene" id="EOY29190">
    <property type="protein sequence ID" value="EOY29190"/>
    <property type="gene ID" value="TCM_036806"/>
</dbReference>
<protein>
    <submittedName>
        <fullName evidence="2">Uncharacterized protein</fullName>
    </submittedName>
</protein>
<accession>A0A061GH89</accession>
<keyword evidence="1" id="KW-0472">Membrane</keyword>
<feature type="transmembrane region" description="Helical" evidence="1">
    <location>
        <begin position="32"/>
        <end position="54"/>
    </location>
</feature>
<dbReference type="EMBL" id="CM001887">
    <property type="protein sequence ID" value="EOY29190.1"/>
    <property type="molecule type" value="Genomic_DNA"/>
</dbReference>
<sequence>MGHHVKQIATLHPKPRIGATCSNKTCHFTKIFALHVGLLSLSLQGLSMLFSVAFQIPRYLPPHSLITLPKTFACRSKKPGNRH</sequence>
<evidence type="ECO:0000313" key="3">
    <source>
        <dbReference type="Proteomes" id="UP000026915"/>
    </source>
</evidence>
<dbReference type="HOGENOM" id="CLU_2547187_0_0_1"/>
<evidence type="ECO:0000313" key="2">
    <source>
        <dbReference type="EMBL" id="EOY29190.1"/>
    </source>
</evidence>
<dbReference type="InParanoid" id="A0A061GH89"/>
<keyword evidence="3" id="KW-1185">Reference proteome</keyword>
<evidence type="ECO:0000256" key="1">
    <source>
        <dbReference type="SAM" id="Phobius"/>
    </source>
</evidence>